<dbReference type="Proteomes" id="UP001596504">
    <property type="component" value="Unassembled WGS sequence"/>
</dbReference>
<dbReference type="EMBL" id="JBHTCJ010000001">
    <property type="protein sequence ID" value="MFC7339862.1"/>
    <property type="molecule type" value="Genomic_DNA"/>
</dbReference>
<dbReference type="RefSeq" id="WP_380662781.1">
    <property type="nucleotide sequence ID" value="NZ_JBHTCJ010000001.1"/>
</dbReference>
<dbReference type="Gene3D" id="3.40.50.1820">
    <property type="entry name" value="alpha/beta hydrolase"/>
    <property type="match status" value="1"/>
</dbReference>
<gene>
    <name evidence="3" type="ORF">ACFQRI_00450</name>
</gene>
<dbReference type="InterPro" id="IPR000073">
    <property type="entry name" value="AB_hydrolase_1"/>
</dbReference>
<evidence type="ECO:0000256" key="1">
    <source>
        <dbReference type="SAM" id="MobiDB-lite"/>
    </source>
</evidence>
<protein>
    <submittedName>
        <fullName evidence="3">Alpha/beta fold hydrolase</fullName>
    </submittedName>
</protein>
<dbReference type="GO" id="GO:0016787">
    <property type="term" value="F:hydrolase activity"/>
    <property type="evidence" value="ECO:0007669"/>
    <property type="project" value="UniProtKB-KW"/>
</dbReference>
<dbReference type="SUPFAM" id="SSF53474">
    <property type="entry name" value="alpha/beta-Hydrolases"/>
    <property type="match status" value="1"/>
</dbReference>
<sequence length="323" mass="33919">MRQLRASVPGLTARPSPPAGAAARELRTPAADGVTATTADGVPLHVEIDGDPQAPVTVVLCHGYLADHDMWLFQRPSLARSARVVAYDHRGHGRSELGGKGRLTLDQLGADLAAVIDQAAPRGPVVLVGHSMGGMAIMSLAEQRPELFGDRVVGVGLVTTAAAPVNGRAVLPPETANLVLAAIDRLRLTRISCHVLRHAALVAARSFAFASRVPPALVDFVLQLTRSNPVHALVALIPEFLTLDKRAALPTLGDAATLVIGAEHDQTIPAGNSAAIAEAIPGSRLTMIPNAGHMVPLEHPRLVDELLRDLLTRATAGPVRCRD</sequence>
<dbReference type="Pfam" id="PF00561">
    <property type="entry name" value="Abhydrolase_1"/>
    <property type="match status" value="1"/>
</dbReference>
<dbReference type="InterPro" id="IPR050266">
    <property type="entry name" value="AB_hydrolase_sf"/>
</dbReference>
<dbReference type="InterPro" id="IPR029058">
    <property type="entry name" value="AB_hydrolase_fold"/>
</dbReference>
<name>A0ABW2LBK7_9PSEU</name>
<evidence type="ECO:0000313" key="3">
    <source>
        <dbReference type="EMBL" id="MFC7339862.1"/>
    </source>
</evidence>
<dbReference type="PRINTS" id="PR00111">
    <property type="entry name" value="ABHYDROLASE"/>
</dbReference>
<keyword evidence="4" id="KW-1185">Reference proteome</keyword>
<keyword evidence="3" id="KW-0378">Hydrolase</keyword>
<dbReference type="PANTHER" id="PTHR43798">
    <property type="entry name" value="MONOACYLGLYCEROL LIPASE"/>
    <property type="match status" value="1"/>
</dbReference>
<reference evidence="4" key="1">
    <citation type="journal article" date="2019" name="Int. J. Syst. Evol. Microbiol.">
        <title>The Global Catalogue of Microorganisms (GCM) 10K type strain sequencing project: providing services to taxonomists for standard genome sequencing and annotation.</title>
        <authorList>
            <consortium name="The Broad Institute Genomics Platform"/>
            <consortium name="The Broad Institute Genome Sequencing Center for Infectious Disease"/>
            <person name="Wu L."/>
            <person name="Ma J."/>
        </authorList>
    </citation>
    <scope>NUCLEOTIDE SEQUENCE [LARGE SCALE GENOMIC DNA]</scope>
    <source>
        <strain evidence="4">WLHS5</strain>
    </source>
</reference>
<accession>A0ABW2LBK7</accession>
<evidence type="ECO:0000259" key="2">
    <source>
        <dbReference type="Pfam" id="PF00561"/>
    </source>
</evidence>
<evidence type="ECO:0000313" key="4">
    <source>
        <dbReference type="Proteomes" id="UP001596504"/>
    </source>
</evidence>
<proteinExistence type="predicted"/>
<comment type="caution">
    <text evidence="3">The sequence shown here is derived from an EMBL/GenBank/DDBJ whole genome shotgun (WGS) entry which is preliminary data.</text>
</comment>
<organism evidence="3 4">
    <name type="scientific">Saccharopolyspora griseoalba</name>
    <dbReference type="NCBI Taxonomy" id="1431848"/>
    <lineage>
        <taxon>Bacteria</taxon>
        <taxon>Bacillati</taxon>
        <taxon>Actinomycetota</taxon>
        <taxon>Actinomycetes</taxon>
        <taxon>Pseudonocardiales</taxon>
        <taxon>Pseudonocardiaceae</taxon>
        <taxon>Saccharopolyspora</taxon>
    </lineage>
</organism>
<feature type="region of interest" description="Disordered" evidence="1">
    <location>
        <begin position="1"/>
        <end position="22"/>
    </location>
</feature>
<feature type="domain" description="AB hydrolase-1" evidence="2">
    <location>
        <begin position="57"/>
        <end position="300"/>
    </location>
</feature>